<accession>A0A518BKJ2</accession>
<proteinExistence type="predicted"/>
<protein>
    <recommendedName>
        <fullName evidence="4">DUF2132 domain-containing protein</fullName>
    </recommendedName>
</protein>
<sequence>MNEEQPKNPLHGITLKAVVEDLVERYGWANLSERIPIRCFELDPSIQSSLKFLRKTPWARKKVERLYVASLRKRQRTARRAALAAEARQAGAAEGQPPTPTEGLE</sequence>
<evidence type="ECO:0008006" key="4">
    <source>
        <dbReference type="Google" id="ProtNLM"/>
    </source>
</evidence>
<evidence type="ECO:0000313" key="2">
    <source>
        <dbReference type="EMBL" id="QDU67486.1"/>
    </source>
</evidence>
<dbReference type="GO" id="GO:0003677">
    <property type="term" value="F:DNA binding"/>
    <property type="evidence" value="ECO:0007669"/>
    <property type="project" value="InterPro"/>
</dbReference>
<dbReference type="KEGG" id="pbap:Pla133_25690"/>
<evidence type="ECO:0000256" key="1">
    <source>
        <dbReference type="SAM" id="MobiDB-lite"/>
    </source>
</evidence>
<dbReference type="InterPro" id="IPR036361">
    <property type="entry name" value="SAP_dom_sf"/>
</dbReference>
<dbReference type="RefSeq" id="WP_145065712.1">
    <property type="nucleotide sequence ID" value="NZ_CP036287.1"/>
</dbReference>
<dbReference type="Gene3D" id="1.10.720.30">
    <property type="entry name" value="SAP domain"/>
    <property type="match status" value="1"/>
</dbReference>
<dbReference type="InterPro" id="IPR018668">
    <property type="entry name" value="DNA-binding_VF530-like"/>
</dbReference>
<dbReference type="Proteomes" id="UP000316921">
    <property type="component" value="Chromosome"/>
</dbReference>
<evidence type="ECO:0000313" key="3">
    <source>
        <dbReference type="Proteomes" id="UP000316921"/>
    </source>
</evidence>
<dbReference type="EMBL" id="CP036287">
    <property type="protein sequence ID" value="QDU67486.1"/>
    <property type="molecule type" value="Genomic_DNA"/>
</dbReference>
<gene>
    <name evidence="2" type="ORF">Pla133_25690</name>
</gene>
<dbReference type="AlphaFoldDB" id="A0A518BKJ2"/>
<reference evidence="2 3" key="1">
    <citation type="submission" date="2019-02" db="EMBL/GenBank/DDBJ databases">
        <title>Deep-cultivation of Planctomycetes and their phenomic and genomic characterization uncovers novel biology.</title>
        <authorList>
            <person name="Wiegand S."/>
            <person name="Jogler M."/>
            <person name="Boedeker C."/>
            <person name="Pinto D."/>
            <person name="Vollmers J."/>
            <person name="Rivas-Marin E."/>
            <person name="Kohn T."/>
            <person name="Peeters S.H."/>
            <person name="Heuer A."/>
            <person name="Rast P."/>
            <person name="Oberbeckmann S."/>
            <person name="Bunk B."/>
            <person name="Jeske O."/>
            <person name="Meyerdierks A."/>
            <person name="Storesund J.E."/>
            <person name="Kallscheuer N."/>
            <person name="Luecker S."/>
            <person name="Lage O.M."/>
            <person name="Pohl T."/>
            <person name="Merkel B.J."/>
            <person name="Hornburger P."/>
            <person name="Mueller R.-W."/>
            <person name="Bruemmer F."/>
            <person name="Labrenz M."/>
            <person name="Spormann A.M."/>
            <person name="Op den Camp H."/>
            <person name="Overmann J."/>
            <person name="Amann R."/>
            <person name="Jetten M.S.M."/>
            <person name="Mascher T."/>
            <person name="Medema M.H."/>
            <person name="Devos D.P."/>
            <person name="Kaster A.-K."/>
            <person name="Ovreas L."/>
            <person name="Rohde M."/>
            <person name="Galperin M.Y."/>
            <person name="Jogler C."/>
        </authorList>
    </citation>
    <scope>NUCLEOTIDE SEQUENCE [LARGE SCALE GENOMIC DNA]</scope>
    <source>
        <strain evidence="2 3">Pla133</strain>
    </source>
</reference>
<feature type="compositionally biased region" description="Low complexity" evidence="1">
    <location>
        <begin position="80"/>
        <end position="95"/>
    </location>
</feature>
<keyword evidence="3" id="KW-1185">Reference proteome</keyword>
<organism evidence="2 3">
    <name type="scientific">Engelhardtia mirabilis</name>
    <dbReference type="NCBI Taxonomy" id="2528011"/>
    <lineage>
        <taxon>Bacteria</taxon>
        <taxon>Pseudomonadati</taxon>
        <taxon>Planctomycetota</taxon>
        <taxon>Planctomycetia</taxon>
        <taxon>Planctomycetia incertae sedis</taxon>
        <taxon>Engelhardtia</taxon>
    </lineage>
</organism>
<feature type="region of interest" description="Disordered" evidence="1">
    <location>
        <begin position="79"/>
        <end position="105"/>
    </location>
</feature>
<dbReference type="Pfam" id="PF09905">
    <property type="entry name" value="VF530"/>
    <property type="match status" value="1"/>
</dbReference>
<name>A0A518BKJ2_9BACT</name>